<organism evidence="2 3">
    <name type="scientific">Roseburia faecis</name>
    <dbReference type="NCBI Taxonomy" id="301302"/>
    <lineage>
        <taxon>Bacteria</taxon>
        <taxon>Bacillati</taxon>
        <taxon>Bacillota</taxon>
        <taxon>Clostridia</taxon>
        <taxon>Lachnospirales</taxon>
        <taxon>Lachnospiraceae</taxon>
        <taxon>Roseburia</taxon>
    </lineage>
</organism>
<dbReference type="EMBL" id="CYXV01000002">
    <property type="protein sequence ID" value="CUM75746.1"/>
    <property type="molecule type" value="Genomic_DNA"/>
</dbReference>
<evidence type="ECO:0000313" key="3">
    <source>
        <dbReference type="Proteomes" id="UP000095495"/>
    </source>
</evidence>
<dbReference type="Gene3D" id="3.40.50.300">
    <property type="entry name" value="P-loop containing nucleotide triphosphate hydrolases"/>
    <property type="match status" value="1"/>
</dbReference>
<evidence type="ECO:0000256" key="1">
    <source>
        <dbReference type="SAM" id="Coils"/>
    </source>
</evidence>
<name>A0A173RDD6_9FIRM</name>
<reference evidence="2 3" key="1">
    <citation type="submission" date="2015-09" db="EMBL/GenBank/DDBJ databases">
        <authorList>
            <consortium name="Pathogen Informatics"/>
        </authorList>
    </citation>
    <scope>NUCLEOTIDE SEQUENCE [LARGE SCALE GENOMIC DNA]</scope>
    <source>
        <strain evidence="2 3">2789STDY5608863</strain>
    </source>
</reference>
<keyword evidence="1" id="KW-0175">Coiled coil</keyword>
<dbReference type="RefSeq" id="WP_055261138.1">
    <property type="nucleotide sequence ID" value="NZ_CYXV01000002.1"/>
</dbReference>
<dbReference type="InterPro" id="IPR027417">
    <property type="entry name" value="P-loop_NTPase"/>
</dbReference>
<proteinExistence type="predicted"/>
<dbReference type="AlphaFoldDB" id="A0A173RDD6"/>
<sequence length="665" mass="76278">MRMILKSLHIENFKGVKDKTYEFGKTTRVSGMNRRGKTTIGAAWYWLMSDKNYELVSNPNIRPDNVEDCIPTVTADVDVSGKEITLSKMQKRKVGKPDKNGVSKITITNTYEINSVPKTERDFKAYLEELGFEFDKFLICSHPNVFTKDLSLKKKQDEMRKYLFTMASEKTDLEIAQMDKETADVAKLLESYKFEEIEAMNNASKKKAVEQLDAIPNQIIGLEKAKVDVDVAEQELLKADLERKIEALEDLMAKSDVRIDEMRSEEMHCQFEMSAIAQTMNNELSSKKREIENHKYDHERKLQDVRSSIKKAQDSIESNKKSISEQTLKKAELAKRYKEEKEKKFDDSKWVFDESTTVCSLCGQRLPEDKIESLRAYFSQRKADAIEIFNEEHAKTLAMIVDDGNACAEMIKKLTENNKELENTINTLKLNEAEEIDIIKGFDEQISKIPDSADYMQNAEYAKLKAGQDKLLADIAELESKGKDKVADYAKADKAKLKSQLDEVNKIIAQSESNVRIDEQIADMQHKQSEYGQAKADAERILYQLKEVSKRKNELLVEEINQHFGIVRWKLFDFQKNGEYKEVCIPTVLDEEAGIYKVFGDTTNTGREIEAKIDICNSFQKFFNMYVPIFLDGAESINDEYVPAVDTQLILLTVSEDKQLKVEGV</sequence>
<feature type="coiled-coil region" evidence="1">
    <location>
        <begin position="461"/>
        <end position="514"/>
    </location>
</feature>
<dbReference type="Proteomes" id="UP000095495">
    <property type="component" value="Unassembled WGS sequence"/>
</dbReference>
<accession>A0A173RDD6</accession>
<protein>
    <submittedName>
        <fullName evidence="2">Uncharacterized conserved protein</fullName>
    </submittedName>
</protein>
<feature type="coiled-coil region" evidence="1">
    <location>
        <begin position="222"/>
        <end position="297"/>
    </location>
</feature>
<evidence type="ECO:0000313" key="2">
    <source>
        <dbReference type="EMBL" id="CUM75746.1"/>
    </source>
</evidence>
<feature type="coiled-coil region" evidence="1">
    <location>
        <begin position="404"/>
        <end position="431"/>
    </location>
</feature>
<gene>
    <name evidence="2" type="ORF">ERS852420_00461</name>
</gene>